<gene>
    <name evidence="1" type="ORF">GA0061102_10406</name>
</gene>
<name>A0A1C3WUD5_9HYPH</name>
<dbReference type="SUPFAM" id="SSF47789">
    <property type="entry name" value="C-terminal domain of RNA polymerase alpha subunit"/>
    <property type="match status" value="1"/>
</dbReference>
<organism evidence="1 2">
    <name type="scientific">Rhizobium miluonense</name>
    <dbReference type="NCBI Taxonomy" id="411945"/>
    <lineage>
        <taxon>Bacteria</taxon>
        <taxon>Pseudomonadati</taxon>
        <taxon>Pseudomonadota</taxon>
        <taxon>Alphaproteobacteria</taxon>
        <taxon>Hyphomicrobiales</taxon>
        <taxon>Rhizobiaceae</taxon>
        <taxon>Rhizobium/Agrobacterium group</taxon>
        <taxon>Rhizobium</taxon>
    </lineage>
</organism>
<dbReference type="STRING" id="411945.GA0061102_10406"/>
<dbReference type="AlphaFoldDB" id="A0A1C3WUD5"/>
<accession>A0A1C3WUD5</accession>
<evidence type="ECO:0000313" key="1">
    <source>
        <dbReference type="EMBL" id="SCB43364.1"/>
    </source>
</evidence>
<dbReference type="EMBL" id="FMAH01000040">
    <property type="protein sequence ID" value="SCB43364.1"/>
    <property type="molecule type" value="Genomic_DNA"/>
</dbReference>
<dbReference type="RefSeq" id="WP_092854322.1">
    <property type="nucleotide sequence ID" value="NZ_FMAH01000040.1"/>
</dbReference>
<dbReference type="Proteomes" id="UP000199435">
    <property type="component" value="Unassembled WGS sequence"/>
</dbReference>
<keyword evidence="2" id="KW-1185">Reference proteome</keyword>
<protein>
    <recommendedName>
        <fullName evidence="3">RNA polymerase, alpha chain C terminal domain</fullName>
    </recommendedName>
</protein>
<sequence>MKTKLADLKLKPWLLRELTGLGYETVEDLGHLSTADVLRIPGMGSYDWRKIAKVLGREPFKAED</sequence>
<evidence type="ECO:0000313" key="2">
    <source>
        <dbReference type="Proteomes" id="UP000199435"/>
    </source>
</evidence>
<reference evidence="2" key="1">
    <citation type="submission" date="2016-08" db="EMBL/GenBank/DDBJ databases">
        <authorList>
            <person name="Varghese N."/>
            <person name="Submissions Spin"/>
        </authorList>
    </citation>
    <scope>NUCLEOTIDE SEQUENCE [LARGE SCALE GENOMIC DNA]</scope>
    <source>
        <strain evidence="2">HAMBI 2971</strain>
    </source>
</reference>
<proteinExistence type="predicted"/>
<dbReference type="Gene3D" id="1.10.150.20">
    <property type="entry name" value="5' to 3' exonuclease, C-terminal subdomain"/>
    <property type="match status" value="1"/>
</dbReference>
<evidence type="ECO:0008006" key="3">
    <source>
        <dbReference type="Google" id="ProtNLM"/>
    </source>
</evidence>